<dbReference type="InterPro" id="IPR032675">
    <property type="entry name" value="LRR_dom_sf"/>
</dbReference>
<evidence type="ECO:0000313" key="4">
    <source>
        <dbReference type="EMBL" id="CAL4214881.1"/>
    </source>
</evidence>
<dbReference type="PANTHER" id="PTHR24373">
    <property type="entry name" value="SLIT RELATED LEUCINE-RICH REPEAT NEURONAL PROTEIN"/>
    <property type="match status" value="1"/>
</dbReference>
<gene>
    <name evidence="4" type="ORF">MNOR_LOCUS38671</name>
</gene>
<evidence type="ECO:0000256" key="2">
    <source>
        <dbReference type="ARBA" id="ARBA00022729"/>
    </source>
</evidence>
<dbReference type="Pfam" id="PF13855">
    <property type="entry name" value="LRR_8"/>
    <property type="match status" value="1"/>
</dbReference>
<dbReference type="GO" id="GO:0005615">
    <property type="term" value="C:extracellular space"/>
    <property type="evidence" value="ECO:0007669"/>
    <property type="project" value="TreeGrafter"/>
</dbReference>
<reference evidence="4 5" key="1">
    <citation type="submission" date="2024-05" db="EMBL/GenBank/DDBJ databases">
        <authorList>
            <person name="Wallberg A."/>
        </authorList>
    </citation>
    <scope>NUCLEOTIDE SEQUENCE [LARGE SCALE GENOMIC DNA]</scope>
</reference>
<name>A0AAV2SNQ9_MEGNR</name>
<evidence type="ECO:0000256" key="1">
    <source>
        <dbReference type="ARBA" id="ARBA00022614"/>
    </source>
</evidence>
<keyword evidence="2" id="KW-0732">Signal</keyword>
<accession>A0AAV2SNQ9</accession>
<organism evidence="4 5">
    <name type="scientific">Meganyctiphanes norvegica</name>
    <name type="common">Northern krill</name>
    <name type="synonym">Thysanopoda norvegica</name>
    <dbReference type="NCBI Taxonomy" id="48144"/>
    <lineage>
        <taxon>Eukaryota</taxon>
        <taxon>Metazoa</taxon>
        <taxon>Ecdysozoa</taxon>
        <taxon>Arthropoda</taxon>
        <taxon>Crustacea</taxon>
        <taxon>Multicrustacea</taxon>
        <taxon>Malacostraca</taxon>
        <taxon>Eumalacostraca</taxon>
        <taxon>Eucarida</taxon>
        <taxon>Euphausiacea</taxon>
        <taxon>Euphausiidae</taxon>
        <taxon>Meganyctiphanes</taxon>
    </lineage>
</organism>
<keyword evidence="3" id="KW-0677">Repeat</keyword>
<dbReference type="Gene3D" id="3.80.10.10">
    <property type="entry name" value="Ribonuclease Inhibitor"/>
    <property type="match status" value="1"/>
</dbReference>
<dbReference type="PANTHER" id="PTHR24373:SF370">
    <property type="entry name" value="FISH-LIPS, ISOFORM E"/>
    <property type="match status" value="1"/>
</dbReference>
<dbReference type="SUPFAM" id="SSF52058">
    <property type="entry name" value="L domain-like"/>
    <property type="match status" value="1"/>
</dbReference>
<dbReference type="InterPro" id="IPR050328">
    <property type="entry name" value="Dev_Immune_Receptor"/>
</dbReference>
<proteinExistence type="predicted"/>
<dbReference type="AlphaFoldDB" id="A0AAV2SNQ9"/>
<protein>
    <recommendedName>
        <fullName evidence="6">Chaoptin</fullName>
    </recommendedName>
</protein>
<evidence type="ECO:0000313" key="5">
    <source>
        <dbReference type="Proteomes" id="UP001497623"/>
    </source>
</evidence>
<dbReference type="SMART" id="SM00369">
    <property type="entry name" value="LRR_TYP"/>
    <property type="match status" value="3"/>
</dbReference>
<keyword evidence="5" id="KW-1185">Reference proteome</keyword>
<dbReference type="InterPro" id="IPR001611">
    <property type="entry name" value="Leu-rich_rpt"/>
</dbReference>
<keyword evidence="1" id="KW-0433">Leucine-rich repeat</keyword>
<feature type="non-terminal residue" evidence="4">
    <location>
        <position position="122"/>
    </location>
</feature>
<comment type="caution">
    <text evidence="4">The sequence shown here is derived from an EMBL/GenBank/DDBJ whole genome shotgun (WGS) entry which is preliminary data.</text>
</comment>
<evidence type="ECO:0008006" key="6">
    <source>
        <dbReference type="Google" id="ProtNLM"/>
    </source>
</evidence>
<dbReference type="EMBL" id="CAXKWB010090507">
    <property type="protein sequence ID" value="CAL4214881.1"/>
    <property type="molecule type" value="Genomic_DNA"/>
</dbReference>
<dbReference type="InterPro" id="IPR003591">
    <property type="entry name" value="Leu-rich_rpt_typical-subtyp"/>
</dbReference>
<evidence type="ECO:0000256" key="3">
    <source>
        <dbReference type="ARBA" id="ARBA00022737"/>
    </source>
</evidence>
<sequence length="122" mass="13523">MAATSQMISLEANIITSFPFDELSQFSKLSYFKIRDNSLSMIPADAFYGLTALEYLDISGNHANIVGTFQDLPNLQSISLYSNALTTIPVHFIKNGSSDLSYIALHYNDIVSVEPYAFDIVD</sequence>
<dbReference type="GO" id="GO:0031012">
    <property type="term" value="C:extracellular matrix"/>
    <property type="evidence" value="ECO:0007669"/>
    <property type="project" value="TreeGrafter"/>
</dbReference>
<dbReference type="Proteomes" id="UP001497623">
    <property type="component" value="Unassembled WGS sequence"/>
</dbReference>